<dbReference type="SMART" id="SM00388">
    <property type="entry name" value="HisKA"/>
    <property type="match status" value="1"/>
</dbReference>
<evidence type="ECO:0000313" key="11">
    <source>
        <dbReference type="Proteomes" id="UP000231194"/>
    </source>
</evidence>
<evidence type="ECO:0000256" key="3">
    <source>
        <dbReference type="ARBA" id="ARBA00022553"/>
    </source>
</evidence>
<dbReference type="Gene3D" id="1.10.287.130">
    <property type="match status" value="1"/>
</dbReference>
<feature type="domain" description="Histidine kinase" evidence="9">
    <location>
        <begin position="284"/>
        <end position="505"/>
    </location>
</feature>
<evidence type="ECO:0000256" key="8">
    <source>
        <dbReference type="SAM" id="Phobius"/>
    </source>
</evidence>
<keyword evidence="8" id="KW-0812">Transmembrane</keyword>
<dbReference type="PANTHER" id="PTHR43711:SF26">
    <property type="entry name" value="SENSOR HISTIDINE KINASE RCSC"/>
    <property type="match status" value="1"/>
</dbReference>
<dbReference type="SUPFAM" id="SSF55874">
    <property type="entry name" value="ATPase domain of HSP90 chaperone/DNA topoisomerase II/histidine kinase"/>
    <property type="match status" value="1"/>
</dbReference>
<dbReference type="Proteomes" id="UP000231194">
    <property type="component" value="Unassembled WGS sequence"/>
</dbReference>
<evidence type="ECO:0000256" key="5">
    <source>
        <dbReference type="ARBA" id="ARBA00022777"/>
    </source>
</evidence>
<dbReference type="SUPFAM" id="SSF47384">
    <property type="entry name" value="Homodimeric domain of signal transducing histidine kinase"/>
    <property type="match status" value="1"/>
</dbReference>
<organism evidence="10 11">
    <name type="scientific">Bradyrhizobium forestalis</name>
    <dbReference type="NCBI Taxonomy" id="1419263"/>
    <lineage>
        <taxon>Bacteria</taxon>
        <taxon>Pseudomonadati</taxon>
        <taxon>Pseudomonadota</taxon>
        <taxon>Alphaproteobacteria</taxon>
        <taxon>Hyphomicrobiales</taxon>
        <taxon>Nitrobacteraceae</taxon>
        <taxon>Bradyrhizobium</taxon>
    </lineage>
</organism>
<evidence type="ECO:0000259" key="9">
    <source>
        <dbReference type="PROSITE" id="PS50109"/>
    </source>
</evidence>
<evidence type="ECO:0000256" key="4">
    <source>
        <dbReference type="ARBA" id="ARBA00022679"/>
    </source>
</evidence>
<comment type="caution">
    <text evidence="10">The sequence shown here is derived from an EMBL/GenBank/DDBJ whole genome shotgun (WGS) entry which is preliminary data.</text>
</comment>
<dbReference type="InterPro" id="IPR004358">
    <property type="entry name" value="Sig_transdc_His_kin-like_C"/>
</dbReference>
<dbReference type="SMART" id="SM00387">
    <property type="entry name" value="HATPase_c"/>
    <property type="match status" value="1"/>
</dbReference>
<keyword evidence="8" id="KW-1133">Transmembrane helix</keyword>
<dbReference type="AlphaFoldDB" id="A0A2M8RBR2"/>
<dbReference type="Pfam" id="PF02518">
    <property type="entry name" value="HATPase_c"/>
    <property type="match status" value="1"/>
</dbReference>
<keyword evidence="6" id="KW-0902">Two-component regulatory system</keyword>
<dbReference type="GO" id="GO:0000155">
    <property type="term" value="F:phosphorelay sensor kinase activity"/>
    <property type="evidence" value="ECO:0007669"/>
    <property type="project" value="InterPro"/>
</dbReference>
<feature type="region of interest" description="Disordered" evidence="7">
    <location>
        <begin position="510"/>
        <end position="546"/>
    </location>
</feature>
<dbReference type="CDD" id="cd00082">
    <property type="entry name" value="HisKA"/>
    <property type="match status" value="1"/>
</dbReference>
<evidence type="ECO:0000313" key="10">
    <source>
        <dbReference type="EMBL" id="PJG55263.1"/>
    </source>
</evidence>
<keyword evidence="5 10" id="KW-0418">Kinase</keyword>
<dbReference type="InterPro" id="IPR050736">
    <property type="entry name" value="Sensor_HK_Regulatory"/>
</dbReference>
<feature type="transmembrane region" description="Helical" evidence="8">
    <location>
        <begin position="104"/>
        <end position="122"/>
    </location>
</feature>
<accession>A0A2M8RBR2</accession>
<dbReference type="InterPro" id="IPR036890">
    <property type="entry name" value="HATPase_C_sf"/>
</dbReference>
<keyword evidence="8" id="KW-0472">Membrane</keyword>
<gene>
    <name evidence="10" type="ORF">CVM73_09300</name>
</gene>
<dbReference type="PRINTS" id="PR00344">
    <property type="entry name" value="BCTRLSENSOR"/>
</dbReference>
<reference evidence="10 11" key="1">
    <citation type="submission" date="2017-11" db="EMBL/GenBank/DDBJ databases">
        <title>Bradyrhizobium forestalis sp. nov., an efficient nitrogen-fixing bacterium isolated from nodules of forest legume species in the Amazon.</title>
        <authorList>
            <person name="Costa E.M."/>
            <person name="Guimaraes A."/>
            <person name="Carvalho T.S."/>
            <person name="Rodrigues T.L."/>
            <person name="Ribeiro P.R.A."/>
            <person name="Lebbe L."/>
            <person name="Willems A."/>
            <person name="Moreira F.M.S."/>
        </authorList>
    </citation>
    <scope>NUCLEOTIDE SEQUENCE [LARGE SCALE GENOMIC DNA]</scope>
    <source>
        <strain evidence="10 11">INPA54B</strain>
    </source>
</reference>
<feature type="transmembrane region" description="Helical" evidence="8">
    <location>
        <begin position="142"/>
        <end position="162"/>
    </location>
</feature>
<dbReference type="InterPro" id="IPR036097">
    <property type="entry name" value="HisK_dim/P_sf"/>
</dbReference>
<dbReference type="PROSITE" id="PS50109">
    <property type="entry name" value="HIS_KIN"/>
    <property type="match status" value="1"/>
</dbReference>
<dbReference type="EMBL" id="PGVG01000006">
    <property type="protein sequence ID" value="PJG55263.1"/>
    <property type="molecule type" value="Genomic_DNA"/>
</dbReference>
<dbReference type="InterPro" id="IPR003594">
    <property type="entry name" value="HATPase_dom"/>
</dbReference>
<dbReference type="InterPro" id="IPR005467">
    <property type="entry name" value="His_kinase_dom"/>
</dbReference>
<evidence type="ECO:0000256" key="6">
    <source>
        <dbReference type="ARBA" id="ARBA00023012"/>
    </source>
</evidence>
<feature type="region of interest" description="Disordered" evidence="7">
    <location>
        <begin position="30"/>
        <end position="60"/>
    </location>
</feature>
<feature type="compositionally biased region" description="Low complexity" evidence="7">
    <location>
        <begin position="30"/>
        <end position="46"/>
    </location>
</feature>
<proteinExistence type="predicted"/>
<keyword evidence="4" id="KW-0808">Transferase</keyword>
<evidence type="ECO:0000256" key="2">
    <source>
        <dbReference type="ARBA" id="ARBA00012438"/>
    </source>
</evidence>
<feature type="transmembrane region" description="Helical" evidence="8">
    <location>
        <begin position="79"/>
        <end position="98"/>
    </location>
</feature>
<dbReference type="Gene3D" id="3.30.565.10">
    <property type="entry name" value="Histidine kinase-like ATPase, C-terminal domain"/>
    <property type="match status" value="1"/>
</dbReference>
<evidence type="ECO:0000256" key="7">
    <source>
        <dbReference type="SAM" id="MobiDB-lite"/>
    </source>
</evidence>
<dbReference type="InterPro" id="IPR003661">
    <property type="entry name" value="HisK_dim/P_dom"/>
</dbReference>
<name>A0A2M8RBR2_9BRAD</name>
<comment type="catalytic activity">
    <reaction evidence="1">
        <text>ATP + protein L-histidine = ADP + protein N-phospho-L-histidine.</text>
        <dbReference type="EC" id="2.7.13.3"/>
    </reaction>
</comment>
<dbReference type="EC" id="2.7.13.3" evidence="2"/>
<dbReference type="PANTHER" id="PTHR43711">
    <property type="entry name" value="TWO-COMPONENT HISTIDINE KINASE"/>
    <property type="match status" value="1"/>
</dbReference>
<keyword evidence="11" id="KW-1185">Reference proteome</keyword>
<evidence type="ECO:0000256" key="1">
    <source>
        <dbReference type="ARBA" id="ARBA00000085"/>
    </source>
</evidence>
<feature type="transmembrane region" description="Helical" evidence="8">
    <location>
        <begin position="168"/>
        <end position="185"/>
    </location>
</feature>
<dbReference type="Pfam" id="PF00512">
    <property type="entry name" value="HisKA"/>
    <property type="match status" value="1"/>
</dbReference>
<dbReference type="OrthoDB" id="9801651at2"/>
<sequence length="546" mass="59120">MQKARVRRGQESCCLMSNPAEKPEVVQLPAEPVSAPSASSRRAAAQRVREARDKLTSTSGTRPAFDAEMLRQYAQTRLSASYVVMLLVVATGVLFGLWMQPIPAAAWTAGMLCIHSAMIRSCRRFLSEPASPAATRAWRTRFVVLDLLYGLCWMAILIHPVLDMVTETLMMFLMLLVIAVSSMLAANLPIAALAATAPVAVAMALSFAMTGSLDNYILAALAVAAEGYFVLLAHRLHSSTFATLEARAEKDALIGELEQAKAISDEARHRAEAANVAKSRFLAQMSHELRTPLNAILGFSEVMKSEIFGAHAVPVYKEYSADIHNSGVHLLNLINEILDLSRIEAGRYELNEEAVSLVGIVADCHHLMKLRASSRGITIHEVFEQAMPRLWADERAIRQVVLNLLSNSIKFTPQGGEIWLKAGWTASGGQYLSVKDSGSGIPEDEIPVVLASFGQGSNSIKSAEQGAGLGLPIAKNLIDLHGGTFTLKSKLRIGTEVIVTFPPERVMSALAPLSDDSPPLQPESSLVPDEKRRPRHKPIMSAGTGS</sequence>
<keyword evidence="3" id="KW-0597">Phosphoprotein</keyword>
<protein>
    <recommendedName>
        <fullName evidence="2">histidine kinase</fullName>
        <ecNumber evidence="2">2.7.13.3</ecNumber>
    </recommendedName>
</protein>